<feature type="non-terminal residue" evidence="2">
    <location>
        <position position="1"/>
    </location>
</feature>
<dbReference type="OrthoDB" id="9983560at2759"/>
<evidence type="ECO:0000313" key="3">
    <source>
        <dbReference type="Proteomes" id="UP000184267"/>
    </source>
</evidence>
<dbReference type="AlphaFoldDB" id="A0A1M2VQC6"/>
<dbReference type="Pfam" id="PF08031">
    <property type="entry name" value="BBE"/>
    <property type="match status" value="1"/>
</dbReference>
<organism evidence="2 3">
    <name type="scientific">Trametes pubescens</name>
    <name type="common">White-rot fungus</name>
    <dbReference type="NCBI Taxonomy" id="154538"/>
    <lineage>
        <taxon>Eukaryota</taxon>
        <taxon>Fungi</taxon>
        <taxon>Dikarya</taxon>
        <taxon>Basidiomycota</taxon>
        <taxon>Agaricomycotina</taxon>
        <taxon>Agaricomycetes</taxon>
        <taxon>Polyporales</taxon>
        <taxon>Polyporaceae</taxon>
        <taxon>Trametes</taxon>
    </lineage>
</organism>
<name>A0A1M2VQC6_TRAPU</name>
<comment type="caution">
    <text evidence="2">The sequence shown here is derived from an EMBL/GenBank/DDBJ whole genome shotgun (WGS) entry which is preliminary data.</text>
</comment>
<evidence type="ECO:0000313" key="2">
    <source>
        <dbReference type="EMBL" id="OJT09758.1"/>
    </source>
</evidence>
<dbReference type="Proteomes" id="UP000184267">
    <property type="component" value="Unassembled WGS sequence"/>
</dbReference>
<gene>
    <name evidence="2" type="ORF">TRAPUB_13717</name>
</gene>
<sequence>VFVGLNATVNVQRRWLDFTAANAIKYAQAGWGGYITPSTGMIFVNPLLDMSEAAAQMQELKTFSTKTLGATFSLSLQPDFLSFFNEFLLDTGVPVGRSFATTSRLIPADNFQTPEKQTELVDRLMPVLDNAPLPLIFAVAPFFFKDDGGTSINPAWRKSIWHVTASTFWNFNTTLQQKREIYANVSAHMELLREITPSSGAYFNEADVHEPNHERSFWGINYDRLLAIKQK</sequence>
<dbReference type="InterPro" id="IPR012951">
    <property type="entry name" value="BBE"/>
</dbReference>
<dbReference type="InterPro" id="IPR016169">
    <property type="entry name" value="FAD-bd_PCMH_sub2"/>
</dbReference>
<dbReference type="Gene3D" id="3.30.465.10">
    <property type="match status" value="1"/>
</dbReference>
<proteinExistence type="predicted"/>
<feature type="domain" description="Berberine/berberine-like" evidence="1">
    <location>
        <begin position="201"/>
        <end position="231"/>
    </location>
</feature>
<dbReference type="STRING" id="154538.A0A1M2VQC6"/>
<dbReference type="Gene3D" id="3.40.462.20">
    <property type="match status" value="1"/>
</dbReference>
<dbReference type="GO" id="GO:0016491">
    <property type="term" value="F:oxidoreductase activity"/>
    <property type="evidence" value="ECO:0007669"/>
    <property type="project" value="InterPro"/>
</dbReference>
<evidence type="ECO:0000259" key="1">
    <source>
        <dbReference type="Pfam" id="PF08031"/>
    </source>
</evidence>
<protein>
    <recommendedName>
        <fullName evidence="1">Berberine/berberine-like domain-containing protein</fullName>
    </recommendedName>
</protein>
<keyword evidence="3" id="KW-1185">Reference proteome</keyword>
<dbReference type="EMBL" id="MNAD01000879">
    <property type="protein sequence ID" value="OJT09758.1"/>
    <property type="molecule type" value="Genomic_DNA"/>
</dbReference>
<dbReference type="GO" id="GO:0050660">
    <property type="term" value="F:flavin adenine dinucleotide binding"/>
    <property type="evidence" value="ECO:0007669"/>
    <property type="project" value="InterPro"/>
</dbReference>
<accession>A0A1M2VQC6</accession>
<reference evidence="2 3" key="1">
    <citation type="submission" date="2016-10" db="EMBL/GenBank/DDBJ databases">
        <title>Genome sequence of the basidiomycete white-rot fungus Trametes pubescens.</title>
        <authorList>
            <person name="Makela M.R."/>
            <person name="Granchi Z."/>
            <person name="Peng M."/>
            <person name="De Vries R.P."/>
            <person name="Grigoriev I."/>
            <person name="Riley R."/>
            <person name="Hilden K."/>
        </authorList>
    </citation>
    <scope>NUCLEOTIDE SEQUENCE [LARGE SCALE GENOMIC DNA]</scope>
    <source>
        <strain evidence="2 3">FBCC735</strain>
    </source>
</reference>